<dbReference type="GO" id="GO:0005524">
    <property type="term" value="F:ATP binding"/>
    <property type="evidence" value="ECO:0007669"/>
    <property type="project" value="UniProtKB-KW"/>
</dbReference>
<dbReference type="InterPro" id="IPR003593">
    <property type="entry name" value="AAA+_ATPase"/>
</dbReference>
<dbReference type="SUPFAM" id="SSF52540">
    <property type="entry name" value="P-loop containing nucleoside triphosphate hydrolases"/>
    <property type="match status" value="1"/>
</dbReference>
<dbReference type="HOGENOM" id="CLU_000604_1_22_9"/>
<organism evidence="5 6">
    <name type="scientific">Halanaerobium hydrogeniformans</name>
    <name type="common">Halanaerobium sp. (strain sapolanicus)</name>
    <dbReference type="NCBI Taxonomy" id="656519"/>
    <lineage>
        <taxon>Bacteria</taxon>
        <taxon>Bacillati</taxon>
        <taxon>Bacillota</taxon>
        <taxon>Clostridia</taxon>
        <taxon>Halanaerobiales</taxon>
        <taxon>Halanaerobiaceae</taxon>
        <taxon>Halanaerobium</taxon>
    </lineage>
</organism>
<keyword evidence="6" id="KW-1185">Reference proteome</keyword>
<gene>
    <name evidence="5" type="ordered locus">Halsa_0786</name>
</gene>
<evidence type="ECO:0000259" key="4">
    <source>
        <dbReference type="PROSITE" id="PS50893"/>
    </source>
</evidence>
<dbReference type="Gene3D" id="3.40.50.300">
    <property type="entry name" value="P-loop containing nucleotide triphosphate hydrolases"/>
    <property type="match status" value="1"/>
</dbReference>
<name>E4RN16_HALHG</name>
<evidence type="ECO:0000313" key="5">
    <source>
        <dbReference type="EMBL" id="ADQ14233.1"/>
    </source>
</evidence>
<feature type="domain" description="ABC transporter" evidence="4">
    <location>
        <begin position="9"/>
        <end position="228"/>
    </location>
</feature>
<dbReference type="AlphaFoldDB" id="E4RN16"/>
<dbReference type="SMART" id="SM00382">
    <property type="entry name" value="AAA"/>
    <property type="match status" value="1"/>
</dbReference>
<reference evidence="5 6" key="2">
    <citation type="journal article" date="2011" name="J. Bacteriol.">
        <title>Complete Genome Sequence of the Haloalkaliphilic, Hydrogen Producing Halanaerobium hydrogenoformans.</title>
        <authorList>
            <person name="Brown S.D."/>
            <person name="Begemann M.B."/>
            <person name="Mormile M.R."/>
            <person name="Wall J.D."/>
            <person name="Han C.S."/>
            <person name="Goodwin L.A."/>
            <person name="Pitluck S."/>
            <person name="Land M.L."/>
            <person name="Hauser L.J."/>
            <person name="Elias D.A."/>
        </authorList>
    </citation>
    <scope>NUCLEOTIDE SEQUENCE [LARGE SCALE GENOMIC DNA]</scope>
    <source>
        <strain evidence="6">sapolanicus</strain>
    </source>
</reference>
<dbReference type="InterPro" id="IPR050166">
    <property type="entry name" value="ABC_transporter_ATP-bind"/>
</dbReference>
<proteinExistence type="predicted"/>
<dbReference type="eggNOG" id="COG1116">
    <property type="taxonomic scope" value="Bacteria"/>
</dbReference>
<dbReference type="PROSITE" id="PS00211">
    <property type="entry name" value="ABC_TRANSPORTER_1"/>
    <property type="match status" value="1"/>
</dbReference>
<evidence type="ECO:0000313" key="6">
    <source>
        <dbReference type="Proteomes" id="UP000007434"/>
    </source>
</evidence>
<dbReference type="PROSITE" id="PS50893">
    <property type="entry name" value="ABC_TRANSPORTER_2"/>
    <property type="match status" value="1"/>
</dbReference>
<keyword evidence="2" id="KW-0547">Nucleotide-binding</keyword>
<dbReference type="EMBL" id="CP002304">
    <property type="protein sequence ID" value="ADQ14233.1"/>
    <property type="molecule type" value="Genomic_DNA"/>
</dbReference>
<dbReference type="InterPro" id="IPR027417">
    <property type="entry name" value="P-loop_NTPase"/>
</dbReference>
<dbReference type="InterPro" id="IPR003439">
    <property type="entry name" value="ABC_transporter-like_ATP-bd"/>
</dbReference>
<sequence length="260" mass="29715">MTEEKEKILEFKNAKKSYGKLTVLKDLNLSVYKGEITCLLGPSGSGKTTVFRTAAGIEELDEGAIIKKDSLRLAYVFQEPRLLPWKSAEENLIFVQKNYQLEKEAKLRDLLFKLSGLSNFKNSYPHELSGGMKQRLELIRAFAVKADLVFLDEPLKSLDMKTKYNLRKMINLIQKESGVSLFFITHDPEEALLLADRIYILAGEGSGIKKEMQIKKERSKRKISDPELYQSLEEIMAIFTDLVAEFAVDKNELKELQVKN</sequence>
<evidence type="ECO:0000256" key="2">
    <source>
        <dbReference type="ARBA" id="ARBA00022741"/>
    </source>
</evidence>
<protein>
    <submittedName>
        <fullName evidence="5">ABC transporter related protein</fullName>
    </submittedName>
</protein>
<evidence type="ECO:0000256" key="1">
    <source>
        <dbReference type="ARBA" id="ARBA00022448"/>
    </source>
</evidence>
<evidence type="ECO:0000256" key="3">
    <source>
        <dbReference type="ARBA" id="ARBA00022840"/>
    </source>
</evidence>
<dbReference type="RefSeq" id="WP_013405324.1">
    <property type="nucleotide sequence ID" value="NC_014654.1"/>
</dbReference>
<dbReference type="Pfam" id="PF00005">
    <property type="entry name" value="ABC_tran"/>
    <property type="match status" value="1"/>
</dbReference>
<keyword evidence="3" id="KW-0067">ATP-binding</keyword>
<keyword evidence="1" id="KW-0813">Transport</keyword>
<dbReference type="InterPro" id="IPR017871">
    <property type="entry name" value="ABC_transporter-like_CS"/>
</dbReference>
<dbReference type="GO" id="GO:0016887">
    <property type="term" value="F:ATP hydrolysis activity"/>
    <property type="evidence" value="ECO:0007669"/>
    <property type="project" value="InterPro"/>
</dbReference>
<dbReference type="PANTHER" id="PTHR42788">
    <property type="entry name" value="TAURINE IMPORT ATP-BINDING PROTEIN-RELATED"/>
    <property type="match status" value="1"/>
</dbReference>
<dbReference type="STRING" id="656519.Halsa_0786"/>
<dbReference type="KEGG" id="has:Halsa_0786"/>
<reference evidence="5 6" key="1">
    <citation type="submission" date="2010-11" db="EMBL/GenBank/DDBJ databases">
        <title>Complete sequence of Halanaerobium sp. sapolanicus.</title>
        <authorList>
            <consortium name="US DOE Joint Genome Institute"/>
            <person name="Lucas S."/>
            <person name="Copeland A."/>
            <person name="Lapidus A."/>
            <person name="Cheng J.-F."/>
            <person name="Bruce D."/>
            <person name="Goodwin L."/>
            <person name="Pitluck S."/>
            <person name="Davenport K."/>
            <person name="Detter J.C."/>
            <person name="Han C."/>
            <person name="Tapia R."/>
            <person name="Land M."/>
            <person name="Hauser L."/>
            <person name="Jeffries C."/>
            <person name="Kyrpides N."/>
            <person name="Ivanova N."/>
            <person name="Mikhailova N."/>
            <person name="Begemann M.B."/>
            <person name="Mormile M.R."/>
            <person name="Wall J.D."/>
            <person name="Elias D.A."/>
            <person name="Woyke T."/>
        </authorList>
    </citation>
    <scope>NUCLEOTIDE SEQUENCE [LARGE SCALE GENOMIC DNA]</scope>
    <source>
        <strain evidence="6">sapolanicus</strain>
    </source>
</reference>
<dbReference type="OrthoDB" id="9801958at2"/>
<dbReference type="PANTHER" id="PTHR42788:SF13">
    <property type="entry name" value="ALIPHATIC SULFONATES IMPORT ATP-BINDING PROTEIN SSUB"/>
    <property type="match status" value="1"/>
</dbReference>
<dbReference type="Proteomes" id="UP000007434">
    <property type="component" value="Chromosome"/>
</dbReference>
<accession>E4RN16</accession>